<evidence type="ECO:0000256" key="16">
    <source>
        <dbReference type="SAM" id="Phobius"/>
    </source>
</evidence>
<feature type="signal peptide" evidence="17">
    <location>
        <begin position="1"/>
        <end position="23"/>
    </location>
</feature>
<dbReference type="EMBL" id="NIVC01001551">
    <property type="protein sequence ID" value="PAA66547.1"/>
    <property type="molecule type" value="Genomic_DNA"/>
</dbReference>
<dbReference type="GO" id="GO:0017147">
    <property type="term" value="F:Wnt-protein binding"/>
    <property type="evidence" value="ECO:0007669"/>
    <property type="project" value="TreeGrafter"/>
</dbReference>
<dbReference type="AlphaFoldDB" id="A0A267F037"/>
<evidence type="ECO:0000256" key="8">
    <source>
        <dbReference type="ARBA" id="ARBA00022989"/>
    </source>
</evidence>
<dbReference type="GO" id="GO:0004930">
    <property type="term" value="F:G protein-coupled receptor activity"/>
    <property type="evidence" value="ECO:0007669"/>
    <property type="project" value="UniProtKB-KW"/>
</dbReference>
<evidence type="ECO:0000256" key="2">
    <source>
        <dbReference type="ARBA" id="ARBA00008077"/>
    </source>
</evidence>
<dbReference type="OrthoDB" id="10053709at2759"/>
<feature type="domain" description="G-protein coupled receptors family 2 profile 2" evidence="19">
    <location>
        <begin position="242"/>
        <end position="532"/>
    </location>
</feature>
<feature type="transmembrane region" description="Helical" evidence="16">
    <location>
        <begin position="278"/>
        <end position="298"/>
    </location>
</feature>
<evidence type="ECO:0000256" key="13">
    <source>
        <dbReference type="ARBA" id="ARBA00023224"/>
    </source>
</evidence>
<dbReference type="SUPFAM" id="SSF63501">
    <property type="entry name" value="Frizzled cysteine-rich domain"/>
    <property type="match status" value="1"/>
</dbReference>
<evidence type="ECO:0000256" key="4">
    <source>
        <dbReference type="ARBA" id="ARBA00022475"/>
    </source>
</evidence>
<evidence type="ECO:0000256" key="7">
    <source>
        <dbReference type="ARBA" id="ARBA00022729"/>
    </source>
</evidence>
<name>A0A267F037_9PLAT</name>
<feature type="disulfide bond" evidence="14">
    <location>
        <begin position="127"/>
        <end position="151"/>
    </location>
</feature>
<feature type="transmembrane region" description="Helical" evidence="16">
    <location>
        <begin position="363"/>
        <end position="386"/>
    </location>
</feature>
<dbReference type="SMART" id="SM01330">
    <property type="entry name" value="Frizzled"/>
    <property type="match status" value="1"/>
</dbReference>
<evidence type="ECO:0000259" key="19">
    <source>
        <dbReference type="PROSITE" id="PS50261"/>
    </source>
</evidence>
<keyword evidence="7 17" id="KW-0732">Signal</keyword>
<feature type="region of interest" description="Disordered" evidence="15">
    <location>
        <begin position="596"/>
        <end position="623"/>
    </location>
</feature>
<keyword evidence="4" id="KW-1003">Cell membrane</keyword>
<feature type="domain" description="FZ" evidence="18">
    <location>
        <begin position="46"/>
        <end position="167"/>
    </location>
</feature>
<sequence length="623" mass="67886">MWMRNIAAVGLLLLLSGSRASLGQSGPGSIGGVGRHLSGGPDLSVSAPKKCQLISVPMCRNIGYNYTSMPNQYGDDTQEEAASEVHQFWPLVEISCSQDLRFFLCSMYVPICMHNYDRHLPACRSVCLRAKKGCAPLMRQYGFSWPEKMDCSKLPDYGDPDTLCMDVNHTSTSQPVTTLPPDTDTSYGSAPASCECHCQAPLVQLTENEAHYNKVYTAGLPNCAMPCEGLFFSEKDRDRQFASVWIGMWSILCAVSSTVTVLTFLINSKRFNYPERPIVMLSACYVMVSAGYIVRLAVGPQTIACDGRVLRYGSSGPWLCTVVFLLTYLFGMASCVWWVMLCVAWFLAAGLKWGSEAIAKYSEVFHCIAWVLPIVKFILVLTFSLVDGDPISGICSVGNTNLTAMRLFVLLPLVTYLLIGSVFLLTGFVALFRIRSVIKQQASAKTYKLEKLMIRIGIFSILYTLPASVVIACHFYESQMRERWLQDKACRCPGEKPAAEPEYGVFMLRQFMQLAVGITSGVWVWSGKTLHTWRQFLGRLFCCTGCGGGGGGGGGGGAYSRPSAGGHHFVLDGGAAAQAQAAASAAAVSLTGDPRSHYKFSQAPGQPPLPLLPQSAGNQMSHV</sequence>
<evidence type="ECO:0000256" key="11">
    <source>
        <dbReference type="ARBA" id="ARBA00023157"/>
    </source>
</evidence>
<dbReference type="Proteomes" id="UP000215902">
    <property type="component" value="Unassembled WGS sequence"/>
</dbReference>
<evidence type="ECO:0000256" key="10">
    <source>
        <dbReference type="ARBA" id="ARBA00023136"/>
    </source>
</evidence>
<dbReference type="PROSITE" id="PS50038">
    <property type="entry name" value="FZ"/>
    <property type="match status" value="1"/>
</dbReference>
<feature type="transmembrane region" description="Helical" evidence="16">
    <location>
        <begin position="244"/>
        <end position="266"/>
    </location>
</feature>
<dbReference type="PROSITE" id="PS50261">
    <property type="entry name" value="G_PROTEIN_RECEP_F2_4"/>
    <property type="match status" value="1"/>
</dbReference>
<evidence type="ECO:0000256" key="1">
    <source>
        <dbReference type="ARBA" id="ARBA00004651"/>
    </source>
</evidence>
<protein>
    <recommendedName>
        <fullName evidence="22">Frizzled-5</fullName>
    </recommendedName>
</protein>
<dbReference type="InterPro" id="IPR000539">
    <property type="entry name" value="Frizzled/Smoothened_7TM"/>
</dbReference>
<evidence type="ECO:0000256" key="12">
    <source>
        <dbReference type="ARBA" id="ARBA00023170"/>
    </source>
</evidence>
<dbReference type="GO" id="GO:0035567">
    <property type="term" value="P:non-canonical Wnt signaling pathway"/>
    <property type="evidence" value="ECO:0007669"/>
    <property type="project" value="TreeGrafter"/>
</dbReference>
<dbReference type="CDD" id="cd15035">
    <property type="entry name" value="7tmF_FZD5_FZD8-like"/>
    <property type="match status" value="1"/>
</dbReference>
<feature type="transmembrane region" description="Helical" evidence="16">
    <location>
        <begin position="452"/>
        <end position="477"/>
    </location>
</feature>
<dbReference type="GO" id="GO:0042813">
    <property type="term" value="F:Wnt receptor activity"/>
    <property type="evidence" value="ECO:0007669"/>
    <property type="project" value="TreeGrafter"/>
</dbReference>
<comment type="caution">
    <text evidence="20">The sequence shown here is derived from an EMBL/GenBank/DDBJ whole genome shotgun (WGS) entry which is preliminary data.</text>
</comment>
<proteinExistence type="inferred from homology"/>
<keyword evidence="8 16" id="KW-1133">Transmembrane helix</keyword>
<dbReference type="PRINTS" id="PR00489">
    <property type="entry name" value="FRIZZLED"/>
</dbReference>
<evidence type="ECO:0000256" key="5">
    <source>
        <dbReference type="ARBA" id="ARBA00022687"/>
    </source>
</evidence>
<keyword evidence="11 14" id="KW-1015">Disulfide bond</keyword>
<feature type="disulfide bond" evidence="14">
    <location>
        <begin position="51"/>
        <end position="112"/>
    </location>
</feature>
<dbReference type="FunFam" id="1.10.2000.10:FF:000004">
    <property type="entry name" value="Frizzled class receptor 8a"/>
    <property type="match status" value="1"/>
</dbReference>
<dbReference type="Pfam" id="PF01534">
    <property type="entry name" value="Frizzled"/>
    <property type="match status" value="1"/>
</dbReference>
<reference evidence="20 21" key="1">
    <citation type="submission" date="2017-06" db="EMBL/GenBank/DDBJ databases">
        <title>A platform for efficient transgenesis in Macrostomum lignano, a flatworm model organism for stem cell research.</title>
        <authorList>
            <person name="Berezikov E."/>
        </authorList>
    </citation>
    <scope>NUCLEOTIDE SEQUENCE [LARGE SCALE GENOMIC DNA]</scope>
    <source>
        <strain evidence="20">DV1</strain>
        <tissue evidence="20">Whole organism</tissue>
    </source>
</reference>
<dbReference type="STRING" id="282301.A0A267F037"/>
<keyword evidence="9" id="KW-0297">G-protein coupled receptor</keyword>
<keyword evidence="10 16" id="KW-0472">Membrane</keyword>
<accession>A0A267F037</accession>
<evidence type="ECO:0000313" key="20">
    <source>
        <dbReference type="EMBL" id="PAA66547.1"/>
    </source>
</evidence>
<feature type="chain" id="PRO_5012356867" description="Frizzled-5" evidence="17">
    <location>
        <begin position="24"/>
        <end position="623"/>
    </location>
</feature>
<dbReference type="PANTHER" id="PTHR11309:SF126">
    <property type="entry name" value="FRIZZLED-2"/>
    <property type="match status" value="1"/>
</dbReference>
<dbReference type="InterPro" id="IPR015526">
    <property type="entry name" value="Frizzled/SFRP"/>
</dbReference>
<keyword evidence="12" id="KW-0675">Receptor</keyword>
<evidence type="ECO:0008006" key="22">
    <source>
        <dbReference type="Google" id="ProtNLM"/>
    </source>
</evidence>
<keyword evidence="3" id="KW-0217">Developmental protein</keyword>
<organism evidence="20 21">
    <name type="scientific">Macrostomum lignano</name>
    <dbReference type="NCBI Taxonomy" id="282301"/>
    <lineage>
        <taxon>Eukaryota</taxon>
        <taxon>Metazoa</taxon>
        <taxon>Spiralia</taxon>
        <taxon>Lophotrochozoa</taxon>
        <taxon>Platyhelminthes</taxon>
        <taxon>Rhabditophora</taxon>
        <taxon>Macrostomorpha</taxon>
        <taxon>Macrostomida</taxon>
        <taxon>Macrostomidae</taxon>
        <taxon>Macrostomum</taxon>
    </lineage>
</organism>
<evidence type="ECO:0000256" key="3">
    <source>
        <dbReference type="ARBA" id="ARBA00022473"/>
    </source>
</evidence>
<feature type="disulfide bond" evidence="14">
    <location>
        <begin position="59"/>
        <end position="105"/>
    </location>
</feature>
<dbReference type="Pfam" id="PF01392">
    <property type="entry name" value="Fz"/>
    <property type="match status" value="1"/>
</dbReference>
<evidence type="ECO:0000256" key="17">
    <source>
        <dbReference type="SAM" id="SignalP"/>
    </source>
</evidence>
<feature type="transmembrane region" description="Helical" evidence="16">
    <location>
        <begin position="318"/>
        <end position="351"/>
    </location>
</feature>
<keyword evidence="5" id="KW-0879">Wnt signaling pathway</keyword>
<feature type="disulfide bond" evidence="14">
    <location>
        <begin position="123"/>
        <end position="164"/>
    </location>
</feature>
<dbReference type="FunFam" id="1.20.1070.10:FF:000262">
    <property type="entry name" value="Frizzled 2"/>
    <property type="match status" value="1"/>
</dbReference>
<evidence type="ECO:0000256" key="15">
    <source>
        <dbReference type="SAM" id="MobiDB-lite"/>
    </source>
</evidence>
<feature type="disulfide bond" evidence="14">
    <location>
        <begin position="96"/>
        <end position="134"/>
    </location>
</feature>
<evidence type="ECO:0000256" key="9">
    <source>
        <dbReference type="ARBA" id="ARBA00023040"/>
    </source>
</evidence>
<comment type="subcellular location">
    <subcellularLocation>
        <location evidence="1">Cell membrane</location>
        <topology evidence="1">Multi-pass membrane protein</topology>
    </subcellularLocation>
</comment>
<dbReference type="InterPro" id="IPR017981">
    <property type="entry name" value="GPCR_2-like_7TM"/>
</dbReference>
<dbReference type="CDD" id="cd07456">
    <property type="entry name" value="CRD_FZ5_like"/>
    <property type="match status" value="1"/>
</dbReference>
<dbReference type="InterPro" id="IPR036790">
    <property type="entry name" value="Frizzled_dom_sf"/>
</dbReference>
<gene>
    <name evidence="20" type="ORF">BOX15_Mlig022879g1</name>
</gene>
<dbReference type="Gene3D" id="1.20.1070.10">
    <property type="entry name" value="Rhodopsin 7-helix transmembrane proteins"/>
    <property type="match status" value="1"/>
</dbReference>
<dbReference type="SMART" id="SM00063">
    <property type="entry name" value="FRI"/>
    <property type="match status" value="1"/>
</dbReference>
<evidence type="ECO:0000256" key="14">
    <source>
        <dbReference type="PROSITE-ProRule" id="PRU00090"/>
    </source>
</evidence>
<dbReference type="GO" id="GO:0060070">
    <property type="term" value="P:canonical Wnt signaling pathway"/>
    <property type="evidence" value="ECO:0007669"/>
    <property type="project" value="TreeGrafter"/>
</dbReference>
<keyword evidence="6 16" id="KW-0812">Transmembrane</keyword>
<evidence type="ECO:0000259" key="18">
    <source>
        <dbReference type="PROSITE" id="PS50038"/>
    </source>
</evidence>
<keyword evidence="13" id="KW-0807">Transducer</keyword>
<keyword evidence="21" id="KW-1185">Reference proteome</keyword>
<comment type="similarity">
    <text evidence="2">Belongs to the G-protein coupled receptor Fz/Smo family.</text>
</comment>
<dbReference type="PANTHER" id="PTHR11309">
    <property type="entry name" value="FRIZZLED"/>
    <property type="match status" value="1"/>
</dbReference>
<feature type="transmembrane region" description="Helical" evidence="16">
    <location>
        <begin position="406"/>
        <end position="432"/>
    </location>
</feature>
<dbReference type="GO" id="GO:0005886">
    <property type="term" value="C:plasma membrane"/>
    <property type="evidence" value="ECO:0007669"/>
    <property type="project" value="UniProtKB-SubCell"/>
</dbReference>
<evidence type="ECO:0000256" key="6">
    <source>
        <dbReference type="ARBA" id="ARBA00022692"/>
    </source>
</evidence>
<dbReference type="Gene3D" id="1.10.2000.10">
    <property type="entry name" value="Frizzled cysteine-rich domain"/>
    <property type="match status" value="1"/>
</dbReference>
<evidence type="ECO:0000313" key="21">
    <source>
        <dbReference type="Proteomes" id="UP000215902"/>
    </source>
</evidence>
<dbReference type="InterPro" id="IPR020067">
    <property type="entry name" value="Frizzled_dom"/>
</dbReference>